<evidence type="ECO:0000256" key="7">
    <source>
        <dbReference type="ARBA" id="ARBA00023163"/>
    </source>
</evidence>
<dbReference type="FunFam" id="3.40.50.300:FF:000006">
    <property type="entry name" value="DNA-binding transcriptional regulator NtrC"/>
    <property type="match status" value="1"/>
</dbReference>
<sequence>MNIRFKRYKVASNICYGDSWARQHAVYKKFLKNQLDAGRQGNFMHGLAPTQRLLMIDGADDCHPLVTVLKDAGWTVHDKTLDSESATDYDVGLIYLKADHFEHLRELEERFTRSNMRWVAVLSANDLRREKIGDFVCRWFFDFHTLPFDVNRLQASLEKALIKVDPAPPASSAGPELLGESRPIRELRKLLSKLAPIDSPVLIRGERGAGKELIARSLHAQSQRRDKPFVVVDCAALAEHSIHAELFGDDTGTAHERSIGLIEAAHGGTLLLDEVGDLPLDTQADLLRFLEERKIERPGDKEPIAVDVRVVAATREDLETAVRKKRFREDLYYQLSVLQVGIAPLRERHGDLVLLANHFAHVFSQETGRRARSFSQDALVALGKHDWPGNVRELQNAAERFALGLELELEGGDTEQAPPPGGGLSDQVESFERALIAAELARPHSSVRSLAEALGVPRKTLHDKLRKHGLTFGDSGGASDDND</sequence>
<dbReference type="AlphaFoldDB" id="A0A0Q0ARC3"/>
<dbReference type="InterPro" id="IPR003593">
    <property type="entry name" value="AAA+_ATPase"/>
</dbReference>
<feature type="domain" description="Sigma-54 factor interaction" evidence="9">
    <location>
        <begin position="177"/>
        <end position="403"/>
    </location>
</feature>
<dbReference type="SUPFAM" id="SSF46689">
    <property type="entry name" value="Homeodomain-like"/>
    <property type="match status" value="1"/>
</dbReference>
<dbReference type="InterPro" id="IPR045343">
    <property type="entry name" value="VpsR"/>
</dbReference>
<dbReference type="PROSITE" id="PS50045">
    <property type="entry name" value="SIGMA54_INTERACT_4"/>
    <property type="match status" value="1"/>
</dbReference>
<dbReference type="Pfam" id="PF00158">
    <property type="entry name" value="Sigma54_activat"/>
    <property type="match status" value="1"/>
</dbReference>
<dbReference type="SUPFAM" id="SSF52540">
    <property type="entry name" value="P-loop containing nucleoside triphosphate hydrolases"/>
    <property type="match status" value="1"/>
</dbReference>
<dbReference type="InterPro" id="IPR030828">
    <property type="entry name" value="HTH_TyrR"/>
</dbReference>
<dbReference type="EMBL" id="LJRI01001279">
    <property type="protein sequence ID" value="KPY66325.1"/>
    <property type="molecule type" value="Genomic_DNA"/>
</dbReference>
<dbReference type="PANTHER" id="PTHR32071">
    <property type="entry name" value="TRANSCRIPTIONAL REGULATORY PROTEIN"/>
    <property type="match status" value="1"/>
</dbReference>
<dbReference type="CDD" id="cd00009">
    <property type="entry name" value="AAA"/>
    <property type="match status" value="1"/>
</dbReference>
<dbReference type="GO" id="GO:0005524">
    <property type="term" value="F:ATP binding"/>
    <property type="evidence" value="ECO:0007669"/>
    <property type="project" value="UniProtKB-KW"/>
</dbReference>
<dbReference type="InterPro" id="IPR025944">
    <property type="entry name" value="Sigma_54_int_dom_CS"/>
</dbReference>
<dbReference type="InterPro" id="IPR025943">
    <property type="entry name" value="Sigma_54_int_dom_ATP-bd_2"/>
</dbReference>
<evidence type="ECO:0000256" key="4">
    <source>
        <dbReference type="ARBA" id="ARBA00022978"/>
    </source>
</evidence>
<evidence type="ECO:0000259" key="9">
    <source>
        <dbReference type="PROSITE" id="PS50045"/>
    </source>
</evidence>
<dbReference type="Gene3D" id="1.10.10.60">
    <property type="entry name" value="Homeodomain-like"/>
    <property type="match status" value="1"/>
</dbReference>
<organism evidence="10 11">
    <name type="scientific">Pseudomonas syringae pv. spinaceae</name>
    <dbReference type="NCBI Taxonomy" id="264459"/>
    <lineage>
        <taxon>Bacteria</taxon>
        <taxon>Pseudomonadati</taxon>
        <taxon>Pseudomonadota</taxon>
        <taxon>Gammaproteobacteria</taxon>
        <taxon>Pseudomonadales</taxon>
        <taxon>Pseudomonadaceae</taxon>
        <taxon>Pseudomonas</taxon>
        <taxon>Pseudomonas syringae</taxon>
    </lineage>
</organism>
<keyword evidence="5" id="KW-0805">Transcription regulation</keyword>
<evidence type="ECO:0000256" key="8">
    <source>
        <dbReference type="ARBA" id="ARBA00029500"/>
    </source>
</evidence>
<evidence type="ECO:0000256" key="1">
    <source>
        <dbReference type="ARBA" id="ARBA00022741"/>
    </source>
</evidence>
<keyword evidence="7" id="KW-0804">Transcription</keyword>
<accession>A0A0Q0ARC3</accession>
<dbReference type="InterPro" id="IPR002078">
    <property type="entry name" value="Sigma_54_int"/>
</dbReference>
<keyword evidence="4" id="KW-0928">Hypersensitive response elicitation</keyword>
<dbReference type="GO" id="GO:0006355">
    <property type="term" value="P:regulation of DNA-templated transcription"/>
    <property type="evidence" value="ECO:0007669"/>
    <property type="project" value="InterPro"/>
</dbReference>
<dbReference type="GO" id="GO:0003677">
    <property type="term" value="F:DNA binding"/>
    <property type="evidence" value="ECO:0007669"/>
    <property type="project" value="UniProtKB-KW"/>
</dbReference>
<keyword evidence="6" id="KW-0238">DNA-binding</keyword>
<dbReference type="Gene3D" id="3.40.50.300">
    <property type="entry name" value="P-loop containing nucleotide triphosphate hydrolases"/>
    <property type="match status" value="1"/>
</dbReference>
<protein>
    <recommendedName>
        <fullName evidence="8">HTH-type transcriptional regulatory protein TyrR</fullName>
    </recommendedName>
</protein>
<keyword evidence="2" id="KW-0058">Aromatic hydrocarbons catabolism</keyword>
<evidence type="ECO:0000256" key="3">
    <source>
        <dbReference type="ARBA" id="ARBA00022840"/>
    </source>
</evidence>
<evidence type="ECO:0000256" key="5">
    <source>
        <dbReference type="ARBA" id="ARBA00023015"/>
    </source>
</evidence>
<dbReference type="Pfam" id="PF18024">
    <property type="entry name" value="HTH_50"/>
    <property type="match status" value="1"/>
</dbReference>
<dbReference type="PROSITE" id="PS00676">
    <property type="entry name" value="SIGMA54_INTERACT_2"/>
    <property type="match status" value="1"/>
</dbReference>
<dbReference type="GO" id="GO:0052040">
    <property type="term" value="P:symbiont-mediated perturbation of host programmed cell death"/>
    <property type="evidence" value="ECO:0007669"/>
    <property type="project" value="UniProtKB-KW"/>
</dbReference>
<evidence type="ECO:0000313" key="10">
    <source>
        <dbReference type="EMBL" id="KPY66325.1"/>
    </source>
</evidence>
<dbReference type="InterPro" id="IPR009057">
    <property type="entry name" value="Homeodomain-like_sf"/>
</dbReference>
<reference evidence="10 11" key="1">
    <citation type="submission" date="2015-09" db="EMBL/GenBank/DDBJ databases">
        <title>Genome announcement of multiple Pseudomonas syringae strains.</title>
        <authorList>
            <person name="Thakur S."/>
            <person name="Wang P.W."/>
            <person name="Gong Y."/>
            <person name="Weir B.S."/>
            <person name="Guttman D.S."/>
        </authorList>
    </citation>
    <scope>NUCLEOTIDE SEQUENCE [LARGE SCALE GENOMIC DNA]</scope>
    <source>
        <strain evidence="10 11">ICMP16929</strain>
    </source>
</reference>
<dbReference type="Proteomes" id="UP000050384">
    <property type="component" value="Unassembled WGS sequence"/>
</dbReference>
<gene>
    <name evidence="10" type="ORF">ALO94_01644</name>
</gene>
<dbReference type="Gene3D" id="1.10.8.60">
    <property type="match status" value="1"/>
</dbReference>
<proteinExistence type="predicted"/>
<keyword evidence="1" id="KW-0547">Nucleotide-binding</keyword>
<dbReference type="Pfam" id="PF25601">
    <property type="entry name" value="AAA_lid_14"/>
    <property type="match status" value="1"/>
</dbReference>
<dbReference type="InterPro" id="IPR027417">
    <property type="entry name" value="P-loop_NTPase"/>
</dbReference>
<dbReference type="PANTHER" id="PTHR32071:SF120">
    <property type="entry name" value="TRANSCRIPTIONAL REGULATOR-RELATED"/>
    <property type="match status" value="1"/>
</dbReference>
<evidence type="ECO:0000313" key="11">
    <source>
        <dbReference type="Proteomes" id="UP000050384"/>
    </source>
</evidence>
<evidence type="ECO:0000256" key="6">
    <source>
        <dbReference type="ARBA" id="ARBA00023125"/>
    </source>
</evidence>
<dbReference type="SMART" id="SM00382">
    <property type="entry name" value="AAA"/>
    <property type="match status" value="1"/>
</dbReference>
<dbReference type="Pfam" id="PF20161">
    <property type="entry name" value="VpsR"/>
    <property type="match status" value="1"/>
</dbReference>
<evidence type="ECO:0000256" key="2">
    <source>
        <dbReference type="ARBA" id="ARBA00022797"/>
    </source>
</evidence>
<dbReference type="InterPro" id="IPR058031">
    <property type="entry name" value="AAA_lid_NorR"/>
</dbReference>
<name>A0A0Q0ARC3_PSESX</name>
<dbReference type="PROSITE" id="PS00688">
    <property type="entry name" value="SIGMA54_INTERACT_3"/>
    <property type="match status" value="1"/>
</dbReference>
<dbReference type="PATRIC" id="fig|264459.3.peg.2959"/>
<keyword evidence="3" id="KW-0067">ATP-binding</keyword>
<comment type="caution">
    <text evidence="10">The sequence shown here is derived from an EMBL/GenBank/DDBJ whole genome shotgun (WGS) entry which is preliminary data.</text>
</comment>